<dbReference type="GO" id="GO:0005975">
    <property type="term" value="P:carbohydrate metabolic process"/>
    <property type="evidence" value="ECO:0007669"/>
    <property type="project" value="InterPro"/>
</dbReference>
<dbReference type="RefSeq" id="WP_150901950.1">
    <property type="nucleotide sequence ID" value="NZ_VTWT01000001.1"/>
</dbReference>
<dbReference type="EMBL" id="VTWT01000001">
    <property type="protein sequence ID" value="KAA9345807.1"/>
    <property type="molecule type" value="Genomic_DNA"/>
</dbReference>
<proteinExistence type="predicted"/>
<evidence type="ECO:0000313" key="2">
    <source>
        <dbReference type="EMBL" id="KAA9345807.1"/>
    </source>
</evidence>
<name>A0A5N1J507_9BACT</name>
<reference evidence="2 3" key="1">
    <citation type="submission" date="2019-09" db="EMBL/GenBank/DDBJ databases">
        <title>Genome sequence of Adhaeribacter sp. M2.</title>
        <authorList>
            <person name="Srinivasan S."/>
        </authorList>
    </citation>
    <scope>NUCLEOTIDE SEQUENCE [LARGE SCALE GENOMIC DNA]</scope>
    <source>
        <strain evidence="2 3">M2</strain>
    </source>
</reference>
<sequence>MLTPNIIFDYVWLHFCSLYPEAEKLEVLYGSNGQGKLKISAGGFPFFAQKVPFPEQLSWIEFEGTRLPVLFQEPALPLLSENDDQLEIHADLIASAFYFLSGWQEFYSKERDRFNRFPFQASLQYKHQFVTVPVVNYYFGILKTALEKAYGISLKKYENAPTGFTTFLSHDVDRLESAWKVEGLKQAQKGNYFRTAQLVIQKALEQDHWHNLKTVAGTVKKYGATSTFFWLAQPGKYNGHPNADYDIRHPKYQKLIKELAAAGFENSVHGSFGSSENSDQLKAEAAKLNPSVKGNRFHYLCFDPEKTPQALTSADLHYDSTLGFAEHFGFRNAYCFPFRLFDFINLKPYPFLEIPLHLMDATLWHPNYMQILPEQVLETIRPMLQEIQKFGGVFGLLWHNENFSELNIHNGLTVFESIMQELNQMGTIFKTGAAICQTYAERLPEKD</sequence>
<gene>
    <name evidence="2" type="ORF">F0P94_01605</name>
</gene>
<evidence type="ECO:0000259" key="1">
    <source>
        <dbReference type="Pfam" id="PF23019"/>
    </source>
</evidence>
<dbReference type="InterPro" id="IPR054297">
    <property type="entry name" value="DUF7033"/>
</dbReference>
<accession>A0A5N1J507</accession>
<comment type="caution">
    <text evidence="2">The sequence shown here is derived from an EMBL/GenBank/DDBJ whole genome shotgun (WGS) entry which is preliminary data.</text>
</comment>
<dbReference type="Pfam" id="PF23019">
    <property type="entry name" value="DUF7033"/>
    <property type="match status" value="1"/>
</dbReference>
<feature type="domain" description="DUF7033" evidence="1">
    <location>
        <begin position="88"/>
        <end position="175"/>
    </location>
</feature>
<dbReference type="InterPro" id="IPR011330">
    <property type="entry name" value="Glyco_hydro/deAcase_b/a-brl"/>
</dbReference>
<keyword evidence="3" id="KW-1185">Reference proteome</keyword>
<evidence type="ECO:0000313" key="3">
    <source>
        <dbReference type="Proteomes" id="UP000326570"/>
    </source>
</evidence>
<dbReference type="CDD" id="cd10931">
    <property type="entry name" value="CE4_u7"/>
    <property type="match status" value="1"/>
</dbReference>
<dbReference type="SUPFAM" id="SSF88713">
    <property type="entry name" value="Glycoside hydrolase/deacetylase"/>
    <property type="match status" value="1"/>
</dbReference>
<dbReference type="AlphaFoldDB" id="A0A5N1J507"/>
<dbReference type="Proteomes" id="UP000326570">
    <property type="component" value="Unassembled WGS sequence"/>
</dbReference>
<organism evidence="2 3">
    <name type="scientific">Adhaeribacter soli</name>
    <dbReference type="NCBI Taxonomy" id="2607655"/>
    <lineage>
        <taxon>Bacteria</taxon>
        <taxon>Pseudomonadati</taxon>
        <taxon>Bacteroidota</taxon>
        <taxon>Cytophagia</taxon>
        <taxon>Cytophagales</taxon>
        <taxon>Hymenobacteraceae</taxon>
        <taxon>Adhaeribacter</taxon>
    </lineage>
</organism>
<dbReference type="Gene3D" id="3.20.20.370">
    <property type="entry name" value="Glycoside hydrolase/deacetylase"/>
    <property type="match status" value="1"/>
</dbReference>
<protein>
    <recommendedName>
        <fullName evidence="1">DUF7033 domain-containing protein</fullName>
    </recommendedName>
</protein>